<keyword evidence="5" id="KW-1185">Reference proteome</keyword>
<feature type="domain" description="SUF system FeS cluster assembly SufBD N-terminal" evidence="3">
    <location>
        <begin position="6"/>
        <end position="168"/>
    </location>
</feature>
<evidence type="ECO:0000313" key="5">
    <source>
        <dbReference type="Proteomes" id="UP000054926"/>
    </source>
</evidence>
<dbReference type="OrthoDB" id="9768262at2"/>
<evidence type="ECO:0000259" key="3">
    <source>
        <dbReference type="Pfam" id="PF19295"/>
    </source>
</evidence>
<dbReference type="InterPro" id="IPR045595">
    <property type="entry name" value="SufBD_N"/>
</dbReference>
<dbReference type="AlphaFoldDB" id="A0A0W0ZHY3"/>
<dbReference type="Pfam" id="PF19295">
    <property type="entry name" value="SufBD_N"/>
    <property type="match status" value="1"/>
</dbReference>
<dbReference type="SUPFAM" id="SSF101960">
    <property type="entry name" value="Stabilizer of iron transporter SufD"/>
    <property type="match status" value="1"/>
</dbReference>
<dbReference type="STRING" id="947033.Lste_1596"/>
<comment type="similarity">
    <text evidence="1">Belongs to the iron-sulfur cluster assembly SufBD family.</text>
</comment>
<accession>A0A0W0ZHY3</accession>
<dbReference type="PATRIC" id="fig|947033.5.peg.1693"/>
<dbReference type="InterPro" id="IPR000825">
    <property type="entry name" value="SUF_FeS_clus_asmbl_SufBD_core"/>
</dbReference>
<proteinExistence type="inferred from homology"/>
<dbReference type="Proteomes" id="UP000054926">
    <property type="component" value="Unassembled WGS sequence"/>
</dbReference>
<dbReference type="Pfam" id="PF01458">
    <property type="entry name" value="SUFBD_core"/>
    <property type="match status" value="1"/>
</dbReference>
<dbReference type="RefSeq" id="WP_058510529.1">
    <property type="nucleotide sequence ID" value="NZ_LNYY01000019.1"/>
</dbReference>
<feature type="domain" description="SUF system FeS cluster assembly SufBD core" evidence="2">
    <location>
        <begin position="173"/>
        <end position="404"/>
    </location>
</feature>
<evidence type="ECO:0000256" key="1">
    <source>
        <dbReference type="ARBA" id="ARBA00043967"/>
    </source>
</evidence>
<evidence type="ECO:0000313" key="4">
    <source>
        <dbReference type="EMBL" id="KTD68438.1"/>
    </source>
</evidence>
<comment type="caution">
    <text evidence="4">The sequence shown here is derived from an EMBL/GenBank/DDBJ whole genome shotgun (WGS) entry which is preliminary data.</text>
</comment>
<dbReference type="GO" id="GO:0016226">
    <property type="term" value="P:iron-sulfur cluster assembly"/>
    <property type="evidence" value="ECO:0007669"/>
    <property type="project" value="InterPro"/>
</dbReference>
<sequence>MSEIVDFYQQRAKASVSSLPWLAQLQTKALMDLSRHGFPTRHDENWKYTSVDALLNQPFMRADVVERSQDSVTAAFDEKAYFDLPIKQNLLIQNGCISGEEQLTKALPKGVLVLPLSIALAQYPELLKPYLGTILKQEHGFHYLNTAMIHSGVLVYIPAGVVIEEPIALTHIQDRMNQAVYLRHLIIAEANSQATIIEDYQGLADCCYLTNKITEVVVGTGAKLTHCTIQRESKSAFHFGHLSVQQLAGSEFANHSLSLGGQWVRSDISLYLQEEKAHSMMNGIYAPADGQHVDHHTTVQHLVPYCSSEQDYKGILTGRSRAVFNGKVIVAKDAQHTDAKQQNKNLLLSANAEIDTKPQLEIFADDVLCSHGATVGQLDEDALFYLATRGIDRLEASHYLIHAFASDNLRLIPHRQLADYMGHLLTQQLG</sequence>
<dbReference type="InterPro" id="IPR011542">
    <property type="entry name" value="SUF_FeS_clus_asmbl_SufD"/>
</dbReference>
<gene>
    <name evidence="4" type="primary">sufD</name>
    <name evidence="4" type="ORF">Lste_1596</name>
</gene>
<dbReference type="InterPro" id="IPR055346">
    <property type="entry name" value="Fe-S_cluster_assembly_SufBD"/>
</dbReference>
<dbReference type="EMBL" id="LNYY01000019">
    <property type="protein sequence ID" value="KTD68438.1"/>
    <property type="molecule type" value="Genomic_DNA"/>
</dbReference>
<reference evidence="4 5" key="1">
    <citation type="submission" date="2015-11" db="EMBL/GenBank/DDBJ databases">
        <title>Genomic analysis of 38 Legionella species identifies large and diverse effector repertoires.</title>
        <authorList>
            <person name="Burstein D."/>
            <person name="Amaro F."/>
            <person name="Zusman T."/>
            <person name="Lifshitz Z."/>
            <person name="Cohen O."/>
            <person name="Gilbert J.A."/>
            <person name="Pupko T."/>
            <person name="Shuman H.A."/>
            <person name="Segal G."/>
        </authorList>
    </citation>
    <scope>NUCLEOTIDE SEQUENCE [LARGE SCALE GENOMIC DNA]</scope>
    <source>
        <strain evidence="4 5">IMVS3376</strain>
    </source>
</reference>
<dbReference type="PANTHER" id="PTHR43575">
    <property type="entry name" value="PROTEIN ABCI7, CHLOROPLASTIC"/>
    <property type="match status" value="1"/>
</dbReference>
<organism evidence="4 5">
    <name type="scientific">Legionella steelei</name>
    <dbReference type="NCBI Taxonomy" id="947033"/>
    <lineage>
        <taxon>Bacteria</taxon>
        <taxon>Pseudomonadati</taxon>
        <taxon>Pseudomonadota</taxon>
        <taxon>Gammaproteobacteria</taxon>
        <taxon>Legionellales</taxon>
        <taxon>Legionellaceae</taxon>
        <taxon>Legionella</taxon>
    </lineage>
</organism>
<dbReference type="InterPro" id="IPR037284">
    <property type="entry name" value="SUF_FeS_clus_asmbl_SufBD_sf"/>
</dbReference>
<dbReference type="PANTHER" id="PTHR43575:SF1">
    <property type="entry name" value="PROTEIN ABCI7, CHLOROPLASTIC"/>
    <property type="match status" value="1"/>
</dbReference>
<dbReference type="NCBIfam" id="TIGR01981">
    <property type="entry name" value="sufD"/>
    <property type="match status" value="1"/>
</dbReference>
<evidence type="ECO:0000259" key="2">
    <source>
        <dbReference type="Pfam" id="PF01458"/>
    </source>
</evidence>
<protein>
    <submittedName>
        <fullName evidence="4">Component of SufBCD complex</fullName>
    </submittedName>
</protein>
<name>A0A0W0ZHY3_9GAMM</name>